<dbReference type="RefSeq" id="WP_130155982.1">
    <property type="nucleotide sequence ID" value="NZ_SGIS01000008.1"/>
</dbReference>
<dbReference type="SUPFAM" id="SSF140129">
    <property type="entry name" value="MxiH-like"/>
    <property type="match status" value="1"/>
</dbReference>
<protein>
    <submittedName>
        <fullName evidence="1">Uncharacterized protein</fullName>
    </submittedName>
</protein>
<dbReference type="Proteomes" id="UP000292085">
    <property type="component" value="Unassembled WGS sequence"/>
</dbReference>
<dbReference type="AlphaFoldDB" id="A0A4Q6Y6M8"/>
<reference evidence="1 2" key="1">
    <citation type="submission" date="2019-02" db="EMBL/GenBank/DDBJ databases">
        <authorList>
            <person name="Li Y."/>
        </authorList>
    </citation>
    <scope>NUCLEOTIDE SEQUENCE [LARGE SCALE GENOMIC DNA]</scope>
    <source>
        <strain evidence="1 2">3-7</strain>
    </source>
</reference>
<evidence type="ECO:0000313" key="1">
    <source>
        <dbReference type="EMBL" id="RZF65149.1"/>
    </source>
</evidence>
<dbReference type="GO" id="GO:0015031">
    <property type="term" value="P:protein transport"/>
    <property type="evidence" value="ECO:0007669"/>
    <property type="project" value="InterPro"/>
</dbReference>
<proteinExistence type="predicted"/>
<dbReference type="InterPro" id="IPR037203">
    <property type="entry name" value="T3SS_needle-like_sf"/>
</dbReference>
<keyword evidence="2" id="KW-1185">Reference proteome</keyword>
<dbReference type="EMBL" id="SGIS01000008">
    <property type="protein sequence ID" value="RZF65149.1"/>
    <property type="molecule type" value="Genomic_DNA"/>
</dbReference>
<accession>A0A4Q6Y6M8</accession>
<name>A0A4Q6Y6M8_9SPHN</name>
<evidence type="ECO:0000313" key="2">
    <source>
        <dbReference type="Proteomes" id="UP000292085"/>
    </source>
</evidence>
<organism evidence="1 2">
    <name type="scientific">Sphingomonas populi</name>
    <dbReference type="NCBI Taxonomy" id="2484750"/>
    <lineage>
        <taxon>Bacteria</taxon>
        <taxon>Pseudomonadati</taxon>
        <taxon>Pseudomonadota</taxon>
        <taxon>Alphaproteobacteria</taxon>
        <taxon>Sphingomonadales</taxon>
        <taxon>Sphingomonadaceae</taxon>
        <taxon>Sphingomonas</taxon>
    </lineage>
</organism>
<dbReference type="OrthoDB" id="7186822at2"/>
<sequence>MSFLGGITNVFTNPANLAMLATGPTGWAALAVKTLASSIGQQVIQQLGQQLGLPQSTIDLAQGAFASAMGDEAGAFQNVQEAVSGFSDAFGGSPAQEGDLQRTINDSINDMAVDLGRQGEKTANRGGWLMAIAEALGKQLNGMAQDMNDMADKISKDTPDITTKFSALSQQFSILFNAASTALKSIGEGMSSTARKQ</sequence>
<gene>
    <name evidence="1" type="ORF">EWE75_07200</name>
</gene>
<comment type="caution">
    <text evidence="1">The sequence shown here is derived from an EMBL/GenBank/DDBJ whole genome shotgun (WGS) entry which is preliminary data.</text>
</comment>